<evidence type="ECO:0000313" key="2">
    <source>
        <dbReference type="Proteomes" id="UP000541535"/>
    </source>
</evidence>
<dbReference type="AlphaFoldDB" id="A0A7W5FV02"/>
<gene>
    <name evidence="1" type="ORF">FHS03_003325</name>
</gene>
<dbReference type="Proteomes" id="UP000541535">
    <property type="component" value="Unassembled WGS sequence"/>
</dbReference>
<sequence length="84" mass="9996">MNTSRFPPDIYIPELDQKTMAEMDALHAEFVEDSKDYPPSEPRPLGLNLEAFRQLPPQTRAIFRYIWERHQREYEEFLAKKNAA</sequence>
<comment type="caution">
    <text evidence="1">The sequence shown here is derived from an EMBL/GenBank/DDBJ whole genome shotgun (WGS) entry which is preliminary data.</text>
</comment>
<evidence type="ECO:0000313" key="1">
    <source>
        <dbReference type="EMBL" id="MBB3120261.1"/>
    </source>
</evidence>
<reference evidence="1 2" key="1">
    <citation type="submission" date="2020-08" db="EMBL/GenBank/DDBJ databases">
        <title>Genomic Encyclopedia of Type Strains, Phase III (KMG-III): the genomes of soil and plant-associated and newly described type strains.</title>
        <authorList>
            <person name="Whitman W."/>
        </authorList>
    </citation>
    <scope>NUCLEOTIDE SEQUENCE [LARGE SCALE GENOMIC DNA]</scope>
    <source>
        <strain evidence="1 2">CECT 8897</strain>
    </source>
</reference>
<dbReference type="EMBL" id="JACHXD010000009">
    <property type="protein sequence ID" value="MBB3120261.1"/>
    <property type="molecule type" value="Genomic_DNA"/>
</dbReference>
<protein>
    <submittedName>
        <fullName evidence="1">Uncharacterized protein</fullName>
    </submittedName>
</protein>
<dbReference type="RefSeq" id="WP_183442016.1">
    <property type="nucleotide sequence ID" value="NZ_JACHXD010000009.1"/>
</dbReference>
<organism evidence="1 2">
    <name type="scientific">Pseudoduganella violacea</name>
    <dbReference type="NCBI Taxonomy" id="1715466"/>
    <lineage>
        <taxon>Bacteria</taxon>
        <taxon>Pseudomonadati</taxon>
        <taxon>Pseudomonadota</taxon>
        <taxon>Betaproteobacteria</taxon>
        <taxon>Burkholderiales</taxon>
        <taxon>Oxalobacteraceae</taxon>
        <taxon>Telluria group</taxon>
        <taxon>Pseudoduganella</taxon>
    </lineage>
</organism>
<proteinExistence type="predicted"/>
<accession>A0A7W5FV02</accession>
<name>A0A7W5FV02_9BURK</name>
<keyword evidence="2" id="KW-1185">Reference proteome</keyword>